<dbReference type="Pfam" id="PF26116">
    <property type="entry name" value="FAM13A"/>
    <property type="match status" value="1"/>
</dbReference>
<feature type="coiled-coil region" evidence="2">
    <location>
        <begin position="880"/>
        <end position="907"/>
    </location>
</feature>
<comment type="similarity">
    <text evidence="1">Belongs to the FAM13 family.</text>
</comment>
<keyword evidence="2" id="KW-0175">Coiled coil</keyword>
<dbReference type="EMBL" id="JACVVK020000003">
    <property type="protein sequence ID" value="KAK7507959.1"/>
    <property type="molecule type" value="Genomic_DNA"/>
</dbReference>
<feature type="compositionally biased region" description="Basic and acidic residues" evidence="3">
    <location>
        <begin position="697"/>
        <end position="706"/>
    </location>
</feature>
<dbReference type="PANTHER" id="PTHR15904:SF17">
    <property type="entry name" value="RHO-GAP DOMAIN-CONTAINING PROTEIN"/>
    <property type="match status" value="1"/>
</dbReference>
<dbReference type="InterPro" id="IPR008936">
    <property type="entry name" value="Rho_GTPase_activation_prot"/>
</dbReference>
<name>A0ABD0M7Z9_9CAEN</name>
<feature type="compositionally biased region" description="Acidic residues" evidence="3">
    <location>
        <begin position="275"/>
        <end position="284"/>
    </location>
</feature>
<evidence type="ECO:0000313" key="5">
    <source>
        <dbReference type="EMBL" id="KAK7507959.1"/>
    </source>
</evidence>
<feature type="compositionally biased region" description="Polar residues" evidence="3">
    <location>
        <begin position="242"/>
        <end position="251"/>
    </location>
</feature>
<feature type="region of interest" description="Disordered" evidence="3">
    <location>
        <begin position="586"/>
        <end position="639"/>
    </location>
</feature>
<dbReference type="CDD" id="cd00159">
    <property type="entry name" value="RhoGAP"/>
    <property type="match status" value="1"/>
</dbReference>
<feature type="region of interest" description="Disordered" evidence="3">
    <location>
        <begin position="662"/>
        <end position="681"/>
    </location>
</feature>
<dbReference type="Proteomes" id="UP001519460">
    <property type="component" value="Unassembled WGS sequence"/>
</dbReference>
<keyword evidence="6" id="KW-1185">Reference proteome</keyword>
<evidence type="ECO:0000256" key="2">
    <source>
        <dbReference type="SAM" id="Coils"/>
    </source>
</evidence>
<feature type="region of interest" description="Disordered" evidence="3">
    <location>
        <begin position="697"/>
        <end position="725"/>
    </location>
</feature>
<feature type="compositionally biased region" description="Polar residues" evidence="3">
    <location>
        <begin position="288"/>
        <end position="303"/>
    </location>
</feature>
<sequence>MRKFVSPKAGHKVLESQNKTFGVPLDELMRQNPADGSIVPTAVSKICEHLYKHGVNQEGIFRVSGSARVVEKLKTAFNATGDADLNAEPDIMAIGGLLKLFLRELPDSLIPEHLTQEFIAIETTKSNDQDYVLRLRSRLHSLPEENFGLLKYVVSFLVAVSEQQDANKMGPMALAIVFGPNIFRCGEGIAGLKDQGTINLIVSQFITKYDELFKEDDELDPPETWKIRTKKTPPPRPPPPQVSISTSTLNASDYHPVPVPRKLVSRHEGINSHDDDVDEVDGDDRSEATINSRSSGHAQQSPHFSDEESHGRASPFVLESESHSIIESPMPTARTAELVERTIYDTITERLFGNDLSSARGSPLLGRRLSDGLEELACSVRAKVEMYERRNSQSEDSRSSASDSAPKTVLRGGSAKAVGVNGAELAAGDYVRRWVKKPQGPRRRSPSARFRHSSLENLDKRELDAELTDLLEETAIVVSGGNFQTHKWSKTSSGSGSTQDAVDGSEQSGDINHNRQPKKPSMEFLNFHENQENQPHGFSGLPSPERSPLSKHKPIIPPLDLSILHEHVEASVPILASNTQSVAWDKKLKPPPEEGNGVPSPRVNKQKKRNGLANTDIPPSPPKHQDQYQKHSIDDDYSHRLKQMTKKIQAFKKKIKAFEEEFESDHGYKPSQGEKATRPEIKKAMTELSRTRKDLKRLREECERGNRSRHGSGASSSGEGVDHPRVEDTLVVIQVSLKEKRQEAGRPEDLTLMNRDQVQEEKLAIQKSLLHFEGLHGRPTAKEDKDLMRPLYDRYRAIKRMLAKPMSPRNSLELPTVPEDQMIEIPSGSAAAAALFDAVFPGAPGSKGDVLPKVRKKEPEHEADLDQAATAESNLHELSIQELHEELEHSRGEKKRLRHSLRDFEKRFHEKHGRKVQKEDRAPMQDSYMQYKQVKARLRLLEALVLKHHE</sequence>
<evidence type="ECO:0000256" key="1">
    <source>
        <dbReference type="ARBA" id="ARBA00007549"/>
    </source>
</evidence>
<dbReference type="InterPro" id="IPR059029">
    <property type="entry name" value="FAM13A_dom"/>
</dbReference>
<evidence type="ECO:0000259" key="4">
    <source>
        <dbReference type="PROSITE" id="PS50238"/>
    </source>
</evidence>
<dbReference type="Gene3D" id="1.10.555.10">
    <property type="entry name" value="Rho GTPase activation protein"/>
    <property type="match status" value="1"/>
</dbReference>
<dbReference type="SUPFAM" id="SSF48350">
    <property type="entry name" value="GTPase activation domain, GAP"/>
    <property type="match status" value="1"/>
</dbReference>
<proteinExistence type="inferred from homology"/>
<feature type="compositionally biased region" description="Basic and acidic residues" evidence="3">
    <location>
        <begin position="387"/>
        <end position="398"/>
    </location>
</feature>
<feature type="region of interest" description="Disordered" evidence="3">
    <location>
        <begin position="387"/>
        <end position="414"/>
    </location>
</feature>
<reference evidence="5 6" key="1">
    <citation type="journal article" date="2023" name="Sci. Data">
        <title>Genome assembly of the Korean intertidal mud-creeper Batillaria attramentaria.</title>
        <authorList>
            <person name="Patra A.K."/>
            <person name="Ho P.T."/>
            <person name="Jun S."/>
            <person name="Lee S.J."/>
            <person name="Kim Y."/>
            <person name="Won Y.J."/>
        </authorList>
    </citation>
    <scope>NUCLEOTIDE SEQUENCE [LARGE SCALE GENOMIC DNA]</scope>
    <source>
        <strain evidence="5">Wonlab-2016</strain>
    </source>
</reference>
<feature type="compositionally biased region" description="Basic and acidic residues" evidence="3">
    <location>
        <begin position="265"/>
        <end position="274"/>
    </location>
</feature>
<dbReference type="PANTHER" id="PTHR15904">
    <property type="entry name" value="FAM13"/>
    <property type="match status" value="1"/>
</dbReference>
<dbReference type="AlphaFoldDB" id="A0ABD0M7Z9"/>
<dbReference type="InterPro" id="IPR000198">
    <property type="entry name" value="RhoGAP_dom"/>
</dbReference>
<dbReference type="PROSITE" id="PS50238">
    <property type="entry name" value="RHOGAP"/>
    <property type="match status" value="1"/>
</dbReference>
<feature type="region of interest" description="Disordered" evidence="3">
    <location>
        <begin position="220"/>
        <end position="313"/>
    </location>
</feature>
<dbReference type="InterPro" id="IPR039102">
    <property type="entry name" value="FAM13"/>
</dbReference>
<dbReference type="Pfam" id="PF00620">
    <property type="entry name" value="RhoGAP"/>
    <property type="match status" value="1"/>
</dbReference>
<protein>
    <recommendedName>
        <fullName evidence="4">Rho-GAP domain-containing protein</fullName>
    </recommendedName>
</protein>
<feature type="region of interest" description="Disordered" evidence="3">
    <location>
        <begin position="531"/>
        <end position="553"/>
    </location>
</feature>
<comment type="caution">
    <text evidence="5">The sequence shown here is derived from an EMBL/GenBank/DDBJ whole genome shotgun (WGS) entry which is preliminary data.</text>
</comment>
<feature type="domain" description="Rho-GAP" evidence="4">
    <location>
        <begin position="23"/>
        <end position="213"/>
    </location>
</feature>
<organism evidence="5 6">
    <name type="scientific">Batillaria attramentaria</name>
    <dbReference type="NCBI Taxonomy" id="370345"/>
    <lineage>
        <taxon>Eukaryota</taxon>
        <taxon>Metazoa</taxon>
        <taxon>Spiralia</taxon>
        <taxon>Lophotrochozoa</taxon>
        <taxon>Mollusca</taxon>
        <taxon>Gastropoda</taxon>
        <taxon>Caenogastropoda</taxon>
        <taxon>Sorbeoconcha</taxon>
        <taxon>Cerithioidea</taxon>
        <taxon>Batillariidae</taxon>
        <taxon>Batillaria</taxon>
    </lineage>
</organism>
<feature type="region of interest" description="Disordered" evidence="3">
    <location>
        <begin position="485"/>
        <end position="519"/>
    </location>
</feature>
<feature type="compositionally biased region" description="Basic and acidic residues" evidence="3">
    <location>
        <begin position="623"/>
        <end position="639"/>
    </location>
</feature>
<dbReference type="SMART" id="SM00324">
    <property type="entry name" value="RhoGAP"/>
    <property type="match status" value="1"/>
</dbReference>
<evidence type="ECO:0000313" key="6">
    <source>
        <dbReference type="Proteomes" id="UP001519460"/>
    </source>
</evidence>
<gene>
    <name evidence="5" type="ORF">BaRGS_00000924</name>
</gene>
<evidence type="ECO:0000256" key="3">
    <source>
        <dbReference type="SAM" id="MobiDB-lite"/>
    </source>
</evidence>
<accession>A0ABD0M7Z9</accession>